<keyword evidence="3" id="KW-1185">Reference proteome</keyword>
<protein>
    <submittedName>
        <fullName evidence="2">Uncharacterized protein</fullName>
    </submittedName>
</protein>
<dbReference type="EMBL" id="SLWS01000015">
    <property type="protein sequence ID" value="TCO48977.1"/>
    <property type="molecule type" value="Genomic_DNA"/>
</dbReference>
<dbReference type="AlphaFoldDB" id="A0A4R2IV09"/>
<evidence type="ECO:0000313" key="2">
    <source>
        <dbReference type="EMBL" id="TCO48977.1"/>
    </source>
</evidence>
<name>A0A4R2IV09_9PSEU</name>
<evidence type="ECO:0000256" key="1">
    <source>
        <dbReference type="SAM" id="MobiDB-lite"/>
    </source>
</evidence>
<sequence>MTFDSADPFLYRVQTYYRYLEAIHRWRTAIADAIDSDPDKVLRIDDPHRAQAIFELQDAVRSAQTYVDLIAPAEAVKACRDWLAGIFELVPELVGRAPSDEVLRQDRVGQLRDNPSHTENPLKSFRSDLGAG</sequence>
<feature type="region of interest" description="Disordered" evidence="1">
    <location>
        <begin position="105"/>
        <end position="132"/>
    </location>
</feature>
<reference evidence="2 3" key="1">
    <citation type="submission" date="2019-03" db="EMBL/GenBank/DDBJ databases">
        <title>Genomic Encyclopedia of Type Strains, Phase IV (KMG-IV): sequencing the most valuable type-strain genomes for metagenomic binning, comparative biology and taxonomic classification.</title>
        <authorList>
            <person name="Goeker M."/>
        </authorList>
    </citation>
    <scope>NUCLEOTIDE SEQUENCE [LARGE SCALE GENOMIC DNA]</scope>
    <source>
        <strain evidence="2 3">DSM 45934</strain>
    </source>
</reference>
<dbReference type="Proteomes" id="UP000295680">
    <property type="component" value="Unassembled WGS sequence"/>
</dbReference>
<accession>A0A4R2IV09</accession>
<evidence type="ECO:0000313" key="3">
    <source>
        <dbReference type="Proteomes" id="UP000295680"/>
    </source>
</evidence>
<organism evidence="2 3">
    <name type="scientific">Actinocrispum wychmicini</name>
    <dbReference type="NCBI Taxonomy" id="1213861"/>
    <lineage>
        <taxon>Bacteria</taxon>
        <taxon>Bacillati</taxon>
        <taxon>Actinomycetota</taxon>
        <taxon>Actinomycetes</taxon>
        <taxon>Pseudonocardiales</taxon>
        <taxon>Pseudonocardiaceae</taxon>
        <taxon>Actinocrispum</taxon>
    </lineage>
</organism>
<comment type="caution">
    <text evidence="2">The sequence shown here is derived from an EMBL/GenBank/DDBJ whole genome shotgun (WGS) entry which is preliminary data.</text>
</comment>
<dbReference type="RefSeq" id="WP_132125319.1">
    <property type="nucleotide sequence ID" value="NZ_SLWS01000015.1"/>
</dbReference>
<gene>
    <name evidence="2" type="ORF">EV192_115198</name>
</gene>
<proteinExistence type="predicted"/>
<feature type="compositionally biased region" description="Basic and acidic residues" evidence="1">
    <location>
        <begin position="105"/>
        <end position="116"/>
    </location>
</feature>